<proteinExistence type="predicted"/>
<dbReference type="EMBL" id="AFRT01001481">
    <property type="protein sequence ID" value="ELU40230.1"/>
    <property type="molecule type" value="Genomic_DNA"/>
</dbReference>
<dbReference type="HOGENOM" id="CLU_1489796_0_0_1"/>
<dbReference type="Proteomes" id="UP000011668">
    <property type="component" value="Unassembled WGS sequence"/>
</dbReference>
<sequence>MEMEASVDHESNTPTKDLKAFMSLSITTHEALVLSSAGGSPRVATVTVSPHAHHRSYNYPRSLNLDPFNHLAHVKELNIDGEVYCMYYALIPCMPINRTVLELLGLRDIPKGRLMYRGDVFFLKVKGPSDRAQVTTSTCMAAQTIGKRMVKHETVGVVSNPGSRRELSDNEFGKPQVAANGYLK</sequence>
<keyword evidence="2" id="KW-1185">Reference proteome</keyword>
<dbReference type="AlphaFoldDB" id="L8WQF0"/>
<evidence type="ECO:0000313" key="1">
    <source>
        <dbReference type="EMBL" id="ELU40230.1"/>
    </source>
</evidence>
<comment type="caution">
    <text evidence="1">The sequence shown here is derived from an EMBL/GenBank/DDBJ whole genome shotgun (WGS) entry which is preliminary data.</text>
</comment>
<organism evidence="1 2">
    <name type="scientific">Thanatephorus cucumeris (strain AG1-IA)</name>
    <name type="common">Rice sheath blight fungus</name>
    <name type="synonym">Rhizoctonia solani</name>
    <dbReference type="NCBI Taxonomy" id="983506"/>
    <lineage>
        <taxon>Eukaryota</taxon>
        <taxon>Fungi</taxon>
        <taxon>Dikarya</taxon>
        <taxon>Basidiomycota</taxon>
        <taxon>Agaricomycotina</taxon>
        <taxon>Agaricomycetes</taxon>
        <taxon>Cantharellales</taxon>
        <taxon>Ceratobasidiaceae</taxon>
        <taxon>Rhizoctonia</taxon>
        <taxon>Rhizoctonia solani AG-1</taxon>
    </lineage>
</organism>
<gene>
    <name evidence="1" type="ORF">AG1IA_05740</name>
</gene>
<accession>L8WQF0</accession>
<evidence type="ECO:0000313" key="2">
    <source>
        <dbReference type="Proteomes" id="UP000011668"/>
    </source>
</evidence>
<protein>
    <submittedName>
        <fullName evidence="1">Uncharacterized protein</fullName>
    </submittedName>
</protein>
<dbReference type="OrthoDB" id="3183298at2759"/>
<reference evidence="1 2" key="1">
    <citation type="journal article" date="2013" name="Nat. Commun.">
        <title>The evolution and pathogenic mechanisms of the rice sheath blight pathogen.</title>
        <authorList>
            <person name="Zheng A."/>
            <person name="Lin R."/>
            <person name="Xu L."/>
            <person name="Qin P."/>
            <person name="Tang C."/>
            <person name="Ai P."/>
            <person name="Zhang D."/>
            <person name="Liu Y."/>
            <person name="Sun Z."/>
            <person name="Feng H."/>
            <person name="Wang Y."/>
            <person name="Chen Y."/>
            <person name="Liang X."/>
            <person name="Fu R."/>
            <person name="Li Q."/>
            <person name="Zhang J."/>
            <person name="Yu X."/>
            <person name="Xie Z."/>
            <person name="Ding L."/>
            <person name="Guan P."/>
            <person name="Tang J."/>
            <person name="Liang Y."/>
            <person name="Wang S."/>
            <person name="Deng Q."/>
            <person name="Li S."/>
            <person name="Zhu J."/>
            <person name="Wang L."/>
            <person name="Liu H."/>
            <person name="Li P."/>
        </authorList>
    </citation>
    <scope>NUCLEOTIDE SEQUENCE [LARGE SCALE GENOMIC DNA]</scope>
    <source>
        <strain evidence="2">AG-1 IA</strain>
    </source>
</reference>
<name>L8WQF0_THACA</name>